<evidence type="ECO:0000313" key="1">
    <source>
        <dbReference type="EMBL" id="OVZ83361.1"/>
    </source>
</evidence>
<gene>
    <name evidence="1" type="ORF">CBW57_18945</name>
</gene>
<dbReference type="EMBL" id="NHOI01000033">
    <property type="protein sequence ID" value="OVZ83361.1"/>
    <property type="molecule type" value="Genomic_DNA"/>
</dbReference>
<protein>
    <submittedName>
        <fullName evidence="1">Uncharacterized protein</fullName>
    </submittedName>
</protein>
<dbReference type="Proteomes" id="UP000196440">
    <property type="component" value="Unassembled WGS sequence"/>
</dbReference>
<accession>A0A208ZS90</accession>
<comment type="caution">
    <text evidence="1">The sequence shown here is derived from an EMBL/GenBank/DDBJ whole genome shotgun (WGS) entry which is preliminary data.</text>
</comment>
<sequence>MARSNFAAGFGRCSRIVTGANANSGCWYIGYSMRSSYVLNLKHVNRIVRQGSVTLSDVNPL</sequence>
<dbReference type="AlphaFoldDB" id="A0A208ZS90"/>
<reference evidence="1 2" key="1">
    <citation type="submission" date="2017-05" db="EMBL/GenBank/DDBJ databases">
        <title>Whole genome sequencing of Yersinia kristensenii.</title>
        <authorList>
            <person name="Campioni F."/>
        </authorList>
    </citation>
    <scope>NUCLEOTIDE SEQUENCE [LARGE SCALE GENOMIC DNA]</scope>
    <source>
        <strain evidence="1 2">CFSAN060536</strain>
    </source>
</reference>
<organism evidence="1 2">
    <name type="scientific">Yersinia intermedia</name>
    <dbReference type="NCBI Taxonomy" id="631"/>
    <lineage>
        <taxon>Bacteria</taxon>
        <taxon>Pseudomonadati</taxon>
        <taxon>Pseudomonadota</taxon>
        <taxon>Gammaproteobacteria</taxon>
        <taxon>Enterobacterales</taxon>
        <taxon>Yersiniaceae</taxon>
        <taxon>Yersinia</taxon>
    </lineage>
</organism>
<name>A0A208ZS90_YERIN</name>
<proteinExistence type="predicted"/>
<evidence type="ECO:0000313" key="2">
    <source>
        <dbReference type="Proteomes" id="UP000196440"/>
    </source>
</evidence>